<dbReference type="EMBL" id="JH126403">
    <property type="protein sequence ID" value="EGX90491.1"/>
    <property type="molecule type" value="Genomic_DNA"/>
</dbReference>
<dbReference type="HOGENOM" id="CLU_007946_12_1_1"/>
<dbReference type="PANTHER" id="PTHR43341:SF38">
    <property type="entry name" value="PROLINE TRANSPORTER (EUROFUNG)"/>
    <property type="match status" value="1"/>
</dbReference>
<feature type="transmembrane region" description="Helical" evidence="6">
    <location>
        <begin position="163"/>
        <end position="181"/>
    </location>
</feature>
<evidence type="ECO:0000256" key="1">
    <source>
        <dbReference type="ARBA" id="ARBA00004141"/>
    </source>
</evidence>
<dbReference type="GO" id="GO:0015171">
    <property type="term" value="F:amino acid transmembrane transporter activity"/>
    <property type="evidence" value="ECO:0007669"/>
    <property type="project" value="TreeGrafter"/>
</dbReference>
<feature type="transmembrane region" description="Helical" evidence="6">
    <location>
        <begin position="517"/>
        <end position="538"/>
    </location>
</feature>
<dbReference type="InParanoid" id="G3JLB7"/>
<evidence type="ECO:0000256" key="5">
    <source>
        <dbReference type="SAM" id="MobiDB-lite"/>
    </source>
</evidence>
<dbReference type="Pfam" id="PF00324">
    <property type="entry name" value="AA_permease"/>
    <property type="match status" value="1"/>
</dbReference>
<reference evidence="8 9" key="1">
    <citation type="journal article" date="2011" name="Genome Biol.">
        <title>Genome sequence of the insect pathogenic fungus Cordyceps militaris, a valued traditional Chinese medicine.</title>
        <authorList>
            <person name="Zheng P."/>
            <person name="Xia Y."/>
            <person name="Xiao G."/>
            <person name="Xiong C."/>
            <person name="Hu X."/>
            <person name="Zhang S."/>
            <person name="Zheng H."/>
            <person name="Huang Y."/>
            <person name="Zhou Y."/>
            <person name="Wang S."/>
            <person name="Zhao G.P."/>
            <person name="Liu X."/>
            <person name="St Leger R.J."/>
            <person name="Wang C."/>
        </authorList>
    </citation>
    <scope>NUCLEOTIDE SEQUENCE [LARGE SCALE GENOMIC DNA]</scope>
    <source>
        <strain evidence="8 9">CM01</strain>
    </source>
</reference>
<protein>
    <submittedName>
        <fullName evidence="8">Proline permease PrnB</fullName>
    </submittedName>
</protein>
<feature type="transmembrane region" description="Helical" evidence="6">
    <location>
        <begin position="472"/>
        <end position="491"/>
    </location>
</feature>
<keyword evidence="2 6" id="KW-0812">Transmembrane</keyword>
<feature type="transmembrane region" description="Helical" evidence="6">
    <location>
        <begin position="304"/>
        <end position="325"/>
    </location>
</feature>
<dbReference type="GO" id="GO:0016020">
    <property type="term" value="C:membrane"/>
    <property type="evidence" value="ECO:0007669"/>
    <property type="project" value="UniProtKB-SubCell"/>
</dbReference>
<feature type="region of interest" description="Disordered" evidence="5">
    <location>
        <begin position="129"/>
        <end position="154"/>
    </location>
</feature>
<evidence type="ECO:0000313" key="9">
    <source>
        <dbReference type="Proteomes" id="UP000001610"/>
    </source>
</evidence>
<evidence type="ECO:0000259" key="7">
    <source>
        <dbReference type="Pfam" id="PF00324"/>
    </source>
</evidence>
<dbReference type="Proteomes" id="UP000001610">
    <property type="component" value="Unassembled WGS sequence"/>
</dbReference>
<keyword evidence="4 6" id="KW-0472">Membrane</keyword>
<keyword evidence="9" id="KW-1185">Reference proteome</keyword>
<comment type="subcellular location">
    <subcellularLocation>
        <location evidence="1">Membrane</location>
        <topology evidence="1">Multi-pass membrane protein</topology>
    </subcellularLocation>
</comment>
<feature type="transmembrane region" description="Helical" evidence="6">
    <location>
        <begin position="419"/>
        <end position="437"/>
    </location>
</feature>
<feature type="transmembrane region" description="Helical" evidence="6">
    <location>
        <begin position="345"/>
        <end position="366"/>
    </location>
</feature>
<dbReference type="PANTHER" id="PTHR43341">
    <property type="entry name" value="AMINO ACID PERMEASE"/>
    <property type="match status" value="1"/>
</dbReference>
<evidence type="ECO:0000256" key="4">
    <source>
        <dbReference type="ARBA" id="ARBA00023136"/>
    </source>
</evidence>
<keyword evidence="3 6" id="KW-1133">Transmembrane helix</keyword>
<feature type="transmembrane region" description="Helical" evidence="6">
    <location>
        <begin position="201"/>
        <end position="225"/>
    </location>
</feature>
<evidence type="ECO:0000313" key="8">
    <source>
        <dbReference type="EMBL" id="EGX90491.1"/>
    </source>
</evidence>
<dbReference type="OrthoDB" id="3900342at2759"/>
<feature type="transmembrane region" description="Helical" evidence="6">
    <location>
        <begin position="246"/>
        <end position="268"/>
    </location>
</feature>
<sequence>MDSMEGFSPKFICLEKHWAVRVKAGEPLNNSGAYKDAGSSEIRCTSAAVTQSGVEAAIRCTLRLGLGMRKCQRTSSAPTMSFWTMNSVVILILENGDLTVHYPSYLKQRVPRVPIDGYPRDAYLTNRALTMSDKSKTSHPREEEEAATSHQGPCRPKLKDRHLYMIAMGGCIGTAFLVGSGRTLSRGGPALTLAGFATTSLVVWVSATLLCEMAAALPALAGAGADLYATRLLSRTLGFALGWTYWYAYAVLVPFEVTAAALVVGYWAPPVSDAVFVTVLLVAIAGLNYLPVAHAGEAEFAFSTLKLAMLTGLVVLAVVVAAGGGPDGEPVGWRYWREPGPANPWLVPGAGGVVVSFIGVLVNAILPVESFAECHLAHGAALLTSYFFFKLSFLGEMIAICGGETTNPRKAIPRATKALLVRLVCFSMLPIFSVTLICPSNAAQLTSGGAGAGSSPFVVGIKTARIRVLDHVVNAVILCSAWSAGNVYMYMASRSLYSLALAGHAPRVLAARNRWGVPYWAVTAGAALSLLAYLNVSAGAGRVFAWLVNMLNMAAFFSWVLLSWAYLRFRAAMAAQGVDRAALPYRAWCGKPGAYLCMSYFTVIGMLNGFQVFFPGQWSASDFFTAYVGTVLFAVLYVGHKCTAGRGEAWIIPAGEIDLVSALEDVAVEEMAAAEASDSRCSSDNMTTGKQG</sequence>
<feature type="transmembrane region" description="Helical" evidence="6">
    <location>
        <begin position="620"/>
        <end position="638"/>
    </location>
</feature>
<feature type="transmembrane region" description="Helical" evidence="6">
    <location>
        <begin position="593"/>
        <end position="614"/>
    </location>
</feature>
<proteinExistence type="predicted"/>
<dbReference type="Gene3D" id="1.20.1740.10">
    <property type="entry name" value="Amino acid/polyamine transporter I"/>
    <property type="match status" value="1"/>
</dbReference>
<dbReference type="InterPro" id="IPR004841">
    <property type="entry name" value="AA-permease/SLC12A_dom"/>
</dbReference>
<dbReference type="GeneID" id="18168922"/>
<evidence type="ECO:0000256" key="6">
    <source>
        <dbReference type="SAM" id="Phobius"/>
    </source>
</evidence>
<dbReference type="AlphaFoldDB" id="G3JLB7"/>
<feature type="domain" description="Amino acid permease/ SLC12A" evidence="7">
    <location>
        <begin position="162"/>
        <end position="650"/>
    </location>
</feature>
<evidence type="ECO:0000256" key="3">
    <source>
        <dbReference type="ARBA" id="ARBA00022989"/>
    </source>
</evidence>
<evidence type="ECO:0000256" key="2">
    <source>
        <dbReference type="ARBA" id="ARBA00022692"/>
    </source>
</evidence>
<accession>G3JLB7</accession>
<dbReference type="InterPro" id="IPR050524">
    <property type="entry name" value="APC_YAT"/>
</dbReference>
<organism evidence="8 9">
    <name type="scientific">Cordyceps militaris (strain CM01)</name>
    <name type="common">Caterpillar fungus</name>
    <dbReference type="NCBI Taxonomy" id="983644"/>
    <lineage>
        <taxon>Eukaryota</taxon>
        <taxon>Fungi</taxon>
        <taxon>Dikarya</taxon>
        <taxon>Ascomycota</taxon>
        <taxon>Pezizomycotina</taxon>
        <taxon>Sordariomycetes</taxon>
        <taxon>Hypocreomycetidae</taxon>
        <taxon>Hypocreales</taxon>
        <taxon>Cordycipitaceae</taxon>
        <taxon>Cordyceps</taxon>
    </lineage>
</organism>
<dbReference type="OMA" id="WSAGNVY"/>
<feature type="transmembrane region" description="Helical" evidence="6">
    <location>
        <begin position="274"/>
        <end position="292"/>
    </location>
</feature>
<feature type="transmembrane region" description="Helical" evidence="6">
    <location>
        <begin position="544"/>
        <end position="567"/>
    </location>
</feature>
<dbReference type="VEuPathDB" id="FungiDB:CCM_06911"/>
<name>G3JLB7_CORMM</name>
<dbReference type="eggNOG" id="KOG1286">
    <property type="taxonomic scope" value="Eukaryota"/>
</dbReference>
<feature type="compositionally biased region" description="Basic and acidic residues" evidence="5">
    <location>
        <begin position="133"/>
        <end position="142"/>
    </location>
</feature>
<gene>
    <name evidence="8" type="ORF">CCM_06911</name>
</gene>
<dbReference type="KEGG" id="cmt:CCM_06911"/>
<dbReference type="RefSeq" id="XP_006672112.1">
    <property type="nucleotide sequence ID" value="XM_006672049.1"/>
</dbReference>